<gene>
    <name evidence="1" type="ORF">A2693_02245</name>
</gene>
<accession>A0A1F5GBD0</accession>
<dbReference type="EMBL" id="MFAY01000016">
    <property type="protein sequence ID" value="OGD89181.1"/>
    <property type="molecule type" value="Genomic_DNA"/>
</dbReference>
<reference evidence="1 2" key="1">
    <citation type="journal article" date="2016" name="Nat. Commun.">
        <title>Thousands of microbial genomes shed light on interconnected biogeochemical processes in an aquifer system.</title>
        <authorList>
            <person name="Anantharaman K."/>
            <person name="Brown C.T."/>
            <person name="Hug L.A."/>
            <person name="Sharon I."/>
            <person name="Castelle C.J."/>
            <person name="Probst A.J."/>
            <person name="Thomas B.C."/>
            <person name="Singh A."/>
            <person name="Wilkins M.J."/>
            <person name="Karaoz U."/>
            <person name="Brodie E.L."/>
            <person name="Williams K.H."/>
            <person name="Hubbard S.S."/>
            <person name="Banfield J.F."/>
        </authorList>
    </citation>
    <scope>NUCLEOTIDE SEQUENCE [LARGE SCALE GENOMIC DNA]</scope>
</reference>
<dbReference type="InterPro" id="IPR012657">
    <property type="entry name" value="23S_rRNA-intervening_sequence"/>
</dbReference>
<dbReference type="Gene3D" id="1.20.1440.60">
    <property type="entry name" value="23S rRNA-intervening sequence"/>
    <property type="match status" value="1"/>
</dbReference>
<protein>
    <recommendedName>
        <fullName evidence="3">Four helix bundle protein</fullName>
    </recommendedName>
</protein>
<name>A0A1F5GBD0_9BACT</name>
<organism evidence="1 2">
    <name type="scientific">Candidatus Curtissbacteria bacterium RIFCSPHIGHO2_01_FULL_40_12</name>
    <dbReference type="NCBI Taxonomy" id="1797710"/>
    <lineage>
        <taxon>Bacteria</taxon>
        <taxon>Candidatus Curtissiibacteriota</taxon>
    </lineage>
</organism>
<dbReference type="Proteomes" id="UP000178577">
    <property type="component" value="Unassembled WGS sequence"/>
</dbReference>
<evidence type="ECO:0000313" key="2">
    <source>
        <dbReference type="Proteomes" id="UP000178577"/>
    </source>
</evidence>
<dbReference type="NCBIfam" id="TIGR02436">
    <property type="entry name" value="four helix bundle protein"/>
    <property type="match status" value="1"/>
</dbReference>
<comment type="caution">
    <text evidence="1">The sequence shown here is derived from an EMBL/GenBank/DDBJ whole genome shotgun (WGS) entry which is preliminary data.</text>
</comment>
<dbReference type="SUPFAM" id="SSF158446">
    <property type="entry name" value="IVS-encoded protein-like"/>
    <property type="match status" value="1"/>
</dbReference>
<evidence type="ECO:0008006" key="3">
    <source>
        <dbReference type="Google" id="ProtNLM"/>
    </source>
</evidence>
<dbReference type="InterPro" id="IPR036583">
    <property type="entry name" value="23S_rRNA_IVS_sf"/>
</dbReference>
<dbReference type="AlphaFoldDB" id="A0A1F5GBD0"/>
<proteinExistence type="predicted"/>
<evidence type="ECO:0000313" key="1">
    <source>
        <dbReference type="EMBL" id="OGD89181.1"/>
    </source>
</evidence>
<dbReference type="Pfam" id="PF05635">
    <property type="entry name" value="23S_rRNA_IVP"/>
    <property type="match status" value="1"/>
</dbReference>
<dbReference type="PANTHER" id="PTHR38471">
    <property type="entry name" value="FOUR HELIX BUNDLE PROTEIN"/>
    <property type="match status" value="1"/>
</dbReference>
<sequence>MIRKAPFEDLKIWQESHRLMLICHKIANTLPKDEFERKSQIKRSSSSVCDNIAEGYTSYYYNDKLKGFYTARKEAGETQNHLKSLSSKKLITTDLADRLVSDYQGLIIGINKFAKYIIGKRDREKTKGIVPKFPKYPKSP</sequence>
<dbReference type="PANTHER" id="PTHR38471:SF2">
    <property type="entry name" value="FOUR HELIX BUNDLE PROTEIN"/>
    <property type="match status" value="1"/>
</dbReference>